<sequence>MRGPWCAAPSAGGVCGGECKWGCSGGIWGCNGEWDWGGRGYASAITGCNEGAVGGSVGGEGVGKWGDLGGEEGAITGCREGVQWGDREVQWGRYGGVLGGGEMGGAWQGEKGGAMGRYGGCHGGALRGWPGALEGGAQGCGSPLTVLLCPPPPHFVSSLPNFVNRPVLADRIMAEVHVIGQIVGASGFPQRRLFCKWGLHAGGAWKLLSGLGSGQTQVDDPQADDVAYWCHPLDVHFATKGLQGTIYVRACVRVPCACRPPRVPDTPVSVHPPQVGPSCTCRSGTRTDWGAARCWVTVFVTYRPPPGATRWPASPGARGGPGGNGCASVWWGGGPNSETPKPSPPVPPIASACVPRPPAPSTCSWASSSGISAVTASSANGVGGRDAAVVCVYVPLGWDIWGSPHPRAGC</sequence>
<keyword evidence="4" id="KW-0206">Cytoskeleton</keyword>
<dbReference type="PANTHER" id="PTHR12968:SF2">
    <property type="entry name" value="B9 DOMAIN-CONTAINING PROTEIN 2"/>
    <property type="match status" value="1"/>
</dbReference>
<evidence type="ECO:0000313" key="11">
    <source>
        <dbReference type="Proteomes" id="UP000694541"/>
    </source>
</evidence>
<evidence type="ECO:0000256" key="1">
    <source>
        <dbReference type="ARBA" id="ARBA00004120"/>
    </source>
</evidence>
<evidence type="ECO:0000256" key="7">
    <source>
        <dbReference type="ARBA" id="ARBA00038411"/>
    </source>
</evidence>
<dbReference type="PANTHER" id="PTHR12968">
    <property type="entry name" value="B9 DOMAIN-CONTAINING"/>
    <property type="match status" value="1"/>
</dbReference>
<dbReference type="Pfam" id="PF07162">
    <property type="entry name" value="B9-C2"/>
    <property type="match status" value="1"/>
</dbReference>
<evidence type="ECO:0000313" key="10">
    <source>
        <dbReference type="Ensembl" id="ENSANIP00000014342.1"/>
    </source>
</evidence>
<protein>
    <recommendedName>
        <fullName evidence="8">B9 domain-containing protein 2</fullName>
    </recommendedName>
</protein>
<feature type="region of interest" description="Disordered" evidence="9">
    <location>
        <begin position="313"/>
        <end position="350"/>
    </location>
</feature>
<evidence type="ECO:0000256" key="6">
    <source>
        <dbReference type="ARBA" id="ARBA00037672"/>
    </source>
</evidence>
<evidence type="ECO:0000256" key="4">
    <source>
        <dbReference type="ARBA" id="ARBA00023212"/>
    </source>
</evidence>
<dbReference type="InterPro" id="IPR010796">
    <property type="entry name" value="C2_B9-type_dom"/>
</dbReference>
<dbReference type="Ensembl" id="ENSANIT00000014836.1">
    <property type="protein sequence ID" value="ENSANIP00000014342.1"/>
    <property type="gene ID" value="ENSANIG00000009747.1"/>
</dbReference>
<evidence type="ECO:0000256" key="3">
    <source>
        <dbReference type="ARBA" id="ARBA00022794"/>
    </source>
</evidence>
<comment type="subcellular location">
    <subcellularLocation>
        <location evidence="1">Cytoplasm</location>
        <location evidence="1">Cytoskeleton</location>
        <location evidence="1">Cilium basal body</location>
    </subcellularLocation>
</comment>
<reference evidence="10" key="2">
    <citation type="submission" date="2025-09" db="UniProtKB">
        <authorList>
            <consortium name="Ensembl"/>
        </authorList>
    </citation>
    <scope>IDENTIFICATION</scope>
</reference>
<keyword evidence="5" id="KW-0966">Cell projection</keyword>
<keyword evidence="11" id="KW-1185">Reference proteome</keyword>
<proteinExistence type="inferred from homology"/>
<organism evidence="10 11">
    <name type="scientific">Accipiter nisus</name>
    <name type="common">Eurasian sparrowhawk</name>
    <dbReference type="NCBI Taxonomy" id="211598"/>
    <lineage>
        <taxon>Eukaryota</taxon>
        <taxon>Metazoa</taxon>
        <taxon>Chordata</taxon>
        <taxon>Craniata</taxon>
        <taxon>Vertebrata</taxon>
        <taxon>Euteleostomi</taxon>
        <taxon>Archelosauria</taxon>
        <taxon>Archosauria</taxon>
        <taxon>Dinosauria</taxon>
        <taxon>Saurischia</taxon>
        <taxon>Theropoda</taxon>
        <taxon>Coelurosauria</taxon>
        <taxon>Aves</taxon>
        <taxon>Neognathae</taxon>
        <taxon>Neoaves</taxon>
        <taxon>Telluraves</taxon>
        <taxon>Accipitrimorphae</taxon>
        <taxon>Accipitriformes</taxon>
        <taxon>Accipitridae</taxon>
        <taxon>Accipitrinae</taxon>
        <taxon>Accipiter</taxon>
    </lineage>
</organism>
<evidence type="ECO:0000256" key="5">
    <source>
        <dbReference type="ARBA" id="ARBA00023273"/>
    </source>
</evidence>
<evidence type="ECO:0000256" key="9">
    <source>
        <dbReference type="SAM" id="MobiDB-lite"/>
    </source>
</evidence>
<name>A0A8B9RVT3_9AVES</name>
<evidence type="ECO:0000256" key="2">
    <source>
        <dbReference type="ARBA" id="ARBA00022490"/>
    </source>
</evidence>
<dbReference type="PROSITE" id="PS51381">
    <property type="entry name" value="C2_B9"/>
    <property type="match status" value="1"/>
</dbReference>
<comment type="function">
    <text evidence="6">Component of the tectonic-like complex, a complex localized at the transition zone of primary cilia and acting as a barrier that prevents diffusion of transmembrane proteins between the cilia and plasma membranes.</text>
</comment>
<dbReference type="Proteomes" id="UP000694541">
    <property type="component" value="Unplaced"/>
</dbReference>
<evidence type="ECO:0000256" key="8">
    <source>
        <dbReference type="ARBA" id="ARBA00039272"/>
    </source>
</evidence>
<feature type="compositionally biased region" description="Gly residues" evidence="9">
    <location>
        <begin position="317"/>
        <end position="335"/>
    </location>
</feature>
<reference evidence="10" key="1">
    <citation type="submission" date="2025-08" db="UniProtKB">
        <authorList>
            <consortium name="Ensembl"/>
        </authorList>
    </citation>
    <scope>IDENTIFICATION</scope>
</reference>
<accession>A0A8B9RVT3</accession>
<dbReference type="AlphaFoldDB" id="A0A8B9RVT3"/>
<keyword evidence="2" id="KW-0963">Cytoplasm</keyword>
<dbReference type="GO" id="GO:0036038">
    <property type="term" value="C:MKS complex"/>
    <property type="evidence" value="ECO:0007669"/>
    <property type="project" value="TreeGrafter"/>
</dbReference>
<dbReference type="GO" id="GO:0060271">
    <property type="term" value="P:cilium assembly"/>
    <property type="evidence" value="ECO:0007669"/>
    <property type="project" value="TreeGrafter"/>
</dbReference>
<keyword evidence="3" id="KW-0970">Cilium biogenesis/degradation</keyword>
<comment type="similarity">
    <text evidence="7">Belongs to the B9D family.</text>
</comment>